<feature type="domain" description="Transposase IS4-like" evidence="1">
    <location>
        <begin position="199"/>
        <end position="486"/>
    </location>
</feature>
<dbReference type="EMBL" id="JAHLFG010000046">
    <property type="protein sequence ID" value="MBU3826739.1"/>
    <property type="molecule type" value="Genomic_DNA"/>
</dbReference>
<dbReference type="GO" id="GO:0003677">
    <property type="term" value="F:DNA binding"/>
    <property type="evidence" value="ECO:0007669"/>
    <property type="project" value="InterPro"/>
</dbReference>
<accession>A0A9E2KNX6</accession>
<dbReference type="AlphaFoldDB" id="A0A9E2KNX6"/>
<dbReference type="PANTHER" id="PTHR34614">
    <property type="match status" value="1"/>
</dbReference>
<dbReference type="Pfam" id="PF01609">
    <property type="entry name" value="DDE_Tnp_1"/>
    <property type="match status" value="1"/>
</dbReference>
<name>A0A9E2KNX6_9GAMM</name>
<sequence>MSFRLKVTKNKGREYAAIVENVYNPVTHGSSSRTVRTYGDLAKARLLNPLIDQEIEHEVARLNADQDVARKAWVDRHLQSLSTYNQLAIKQVNYGIVFYRKIWESLKLHTWFDRARRNSRGSITYDLDLAAFLLASMRILRPMSKIKTFAARDELLFDFTDLSLDNIYQCLDALAARKKTIVATVNHNLDDVYERVKTIAFYDVTTFYFESFDSDELRARGMSKEHKTNEVQVVLGLLVDGEGIPIDYELFKGNTSEMNTIVEVVNSYKVQNNLDKVTVVADRGLNSRLNLKSLADLNFDYIVAQSIERLPAAIRKQALSQDNWDSIHVVDEEEVFKVKIIEQNSAPELDNRIIVTWSAKRQAHDLKVLNEQYSKSLELLSQGNGAINASFKHGTRQFLKLKKGTKNDYVPNEDLYKKRVEWAGFYALVSSDKHADAMTIYRNLRRLWHIEECFRVMKTNLNARPVYVWTTKRIRGHFVVCYLALVMERLAYWKIRQAAIDMSNHQLIEILNRANMGILEQDKTKKVLYMRQGISANEEKNTDHLSKIDQVLSIVGVQQLGAVEDSLGLARKIKTSSNAKLII</sequence>
<reference evidence="2" key="2">
    <citation type="submission" date="2021-04" db="EMBL/GenBank/DDBJ databases">
        <authorList>
            <person name="Gilroy R."/>
        </authorList>
    </citation>
    <scope>NUCLEOTIDE SEQUENCE</scope>
    <source>
        <strain evidence="2">687</strain>
    </source>
</reference>
<evidence type="ECO:0000313" key="3">
    <source>
        <dbReference type="Proteomes" id="UP000824150"/>
    </source>
</evidence>
<dbReference type="InterPro" id="IPR047654">
    <property type="entry name" value="IS1634_transpos"/>
</dbReference>
<evidence type="ECO:0000259" key="1">
    <source>
        <dbReference type="Pfam" id="PF01609"/>
    </source>
</evidence>
<dbReference type="InterPro" id="IPR012337">
    <property type="entry name" value="RNaseH-like_sf"/>
</dbReference>
<dbReference type="SUPFAM" id="SSF53098">
    <property type="entry name" value="Ribonuclease H-like"/>
    <property type="match status" value="1"/>
</dbReference>
<dbReference type="InterPro" id="IPR002559">
    <property type="entry name" value="Transposase_11"/>
</dbReference>
<dbReference type="GO" id="GO:0006313">
    <property type="term" value="P:DNA transposition"/>
    <property type="evidence" value="ECO:0007669"/>
    <property type="project" value="InterPro"/>
</dbReference>
<reference evidence="2" key="1">
    <citation type="journal article" date="2021" name="PeerJ">
        <title>Extensive microbial diversity within the chicken gut microbiome revealed by metagenomics and culture.</title>
        <authorList>
            <person name="Gilroy R."/>
            <person name="Ravi A."/>
            <person name="Getino M."/>
            <person name="Pursley I."/>
            <person name="Horton D.L."/>
            <person name="Alikhan N.F."/>
            <person name="Baker D."/>
            <person name="Gharbi K."/>
            <person name="Hall N."/>
            <person name="Watson M."/>
            <person name="Adriaenssens E.M."/>
            <person name="Foster-Nyarko E."/>
            <person name="Jarju S."/>
            <person name="Secka A."/>
            <person name="Antonio M."/>
            <person name="Oren A."/>
            <person name="Chaudhuri R.R."/>
            <person name="La Ragione R."/>
            <person name="Hildebrand F."/>
            <person name="Pallen M.J."/>
        </authorList>
    </citation>
    <scope>NUCLEOTIDE SEQUENCE</scope>
    <source>
        <strain evidence="2">687</strain>
    </source>
</reference>
<evidence type="ECO:0000313" key="2">
    <source>
        <dbReference type="EMBL" id="MBU3826739.1"/>
    </source>
</evidence>
<dbReference type="Proteomes" id="UP000824150">
    <property type="component" value="Unassembled WGS sequence"/>
</dbReference>
<dbReference type="GO" id="GO:0004803">
    <property type="term" value="F:transposase activity"/>
    <property type="evidence" value="ECO:0007669"/>
    <property type="project" value="InterPro"/>
</dbReference>
<protein>
    <submittedName>
        <fullName evidence="2">IS1634 family transposase</fullName>
    </submittedName>
</protein>
<organism evidence="2 3">
    <name type="scientific">Candidatus Anaerobiospirillum merdipullorum</name>
    <dbReference type="NCBI Taxonomy" id="2838450"/>
    <lineage>
        <taxon>Bacteria</taxon>
        <taxon>Pseudomonadati</taxon>
        <taxon>Pseudomonadota</taxon>
        <taxon>Gammaproteobacteria</taxon>
        <taxon>Aeromonadales</taxon>
        <taxon>Succinivibrionaceae</taxon>
        <taxon>Anaerobiospirillum</taxon>
    </lineage>
</organism>
<proteinExistence type="predicted"/>
<gene>
    <name evidence="2" type="ORF">IAA31_04525</name>
</gene>
<comment type="caution">
    <text evidence="2">The sequence shown here is derived from an EMBL/GenBank/DDBJ whole genome shotgun (WGS) entry which is preliminary data.</text>
</comment>
<dbReference type="NCBIfam" id="NF033559">
    <property type="entry name" value="transpos_IS1634"/>
    <property type="match status" value="1"/>
</dbReference>
<dbReference type="PANTHER" id="PTHR34614:SF2">
    <property type="entry name" value="TRANSPOSASE IS4-LIKE DOMAIN-CONTAINING PROTEIN"/>
    <property type="match status" value="1"/>
</dbReference>